<dbReference type="EMBL" id="JBHUOS010000007">
    <property type="protein sequence ID" value="MFD2915626.1"/>
    <property type="molecule type" value="Genomic_DNA"/>
</dbReference>
<name>A0ABW5ZSZ1_9FLAO</name>
<accession>A0ABW5ZSZ1</accession>
<gene>
    <name evidence="1" type="ORF">ACFS29_08250</name>
</gene>
<sequence length="73" mass="8491">MKDDYFIEIIKINDNIGTIWEKGSSPKKPVIRVGDEYELIVEANDPKGREIEYEIFVITTDFKITQKIIDLNS</sequence>
<dbReference type="Proteomes" id="UP001597548">
    <property type="component" value="Unassembled WGS sequence"/>
</dbReference>
<organism evidence="1 2">
    <name type="scientific">Psychroserpens luteus</name>
    <dbReference type="NCBI Taxonomy" id="1434066"/>
    <lineage>
        <taxon>Bacteria</taxon>
        <taxon>Pseudomonadati</taxon>
        <taxon>Bacteroidota</taxon>
        <taxon>Flavobacteriia</taxon>
        <taxon>Flavobacteriales</taxon>
        <taxon>Flavobacteriaceae</taxon>
        <taxon>Psychroserpens</taxon>
    </lineage>
</organism>
<protein>
    <submittedName>
        <fullName evidence="1">Uncharacterized protein</fullName>
    </submittedName>
</protein>
<proteinExistence type="predicted"/>
<comment type="caution">
    <text evidence="1">The sequence shown here is derived from an EMBL/GenBank/DDBJ whole genome shotgun (WGS) entry which is preliminary data.</text>
</comment>
<keyword evidence="2" id="KW-1185">Reference proteome</keyword>
<reference evidence="2" key="1">
    <citation type="journal article" date="2019" name="Int. J. Syst. Evol. Microbiol.">
        <title>The Global Catalogue of Microorganisms (GCM) 10K type strain sequencing project: providing services to taxonomists for standard genome sequencing and annotation.</title>
        <authorList>
            <consortium name="The Broad Institute Genomics Platform"/>
            <consortium name="The Broad Institute Genome Sequencing Center for Infectious Disease"/>
            <person name="Wu L."/>
            <person name="Ma J."/>
        </authorList>
    </citation>
    <scope>NUCLEOTIDE SEQUENCE [LARGE SCALE GENOMIC DNA]</scope>
    <source>
        <strain evidence="2">KCTC 32514</strain>
    </source>
</reference>
<evidence type="ECO:0000313" key="2">
    <source>
        <dbReference type="Proteomes" id="UP001597548"/>
    </source>
</evidence>
<dbReference type="RefSeq" id="WP_194509482.1">
    <property type="nucleotide sequence ID" value="NZ_JADILU010000008.1"/>
</dbReference>
<evidence type="ECO:0000313" key="1">
    <source>
        <dbReference type="EMBL" id="MFD2915626.1"/>
    </source>
</evidence>